<dbReference type="Pfam" id="PF04542">
    <property type="entry name" value="Sigma70_r2"/>
    <property type="match status" value="1"/>
</dbReference>
<evidence type="ECO:0000256" key="3">
    <source>
        <dbReference type="ARBA" id="ARBA00023082"/>
    </source>
</evidence>
<dbReference type="InterPro" id="IPR052704">
    <property type="entry name" value="ECF_Sigma-70_Domain"/>
</dbReference>
<evidence type="ECO:0000313" key="8">
    <source>
        <dbReference type="Proteomes" id="UP000295447"/>
    </source>
</evidence>
<sequence length="197" mass="21862">MDLRTQADATFEAHRERLLTAAYRVLGDRSRAEDVVQDAWLRWAKVDAGSVRNPRGFLYQTVTRLAIDELRKVAVRNEIELRAESEPLPVGDPNDGVELADSVLSALQLVLQTLSPVERAAFLLHEAFGFSNAEVASITGRTDHAARQLVYRARQKVRAGRLRYAPTRGEREAVVDRFHAAAEFGGDFEALASECSG</sequence>
<accession>A0A4R7ZDA4</accession>
<dbReference type="InterPro" id="IPR013249">
    <property type="entry name" value="RNA_pol_sigma70_r4_t2"/>
</dbReference>
<dbReference type="Gene3D" id="1.10.1740.10">
    <property type="match status" value="1"/>
</dbReference>
<dbReference type="InterPro" id="IPR013325">
    <property type="entry name" value="RNA_pol_sigma_r2"/>
</dbReference>
<evidence type="ECO:0000256" key="2">
    <source>
        <dbReference type="ARBA" id="ARBA00023015"/>
    </source>
</evidence>
<evidence type="ECO:0000256" key="4">
    <source>
        <dbReference type="ARBA" id="ARBA00023163"/>
    </source>
</evidence>
<feature type="domain" description="RNA polymerase sigma-70 region 2" evidence="5">
    <location>
        <begin position="11"/>
        <end position="72"/>
    </location>
</feature>
<dbReference type="InterPro" id="IPR007627">
    <property type="entry name" value="RNA_pol_sigma70_r2"/>
</dbReference>
<dbReference type="PANTHER" id="PTHR30173">
    <property type="entry name" value="SIGMA 19 FACTOR"/>
    <property type="match status" value="1"/>
</dbReference>
<name>A0A4R7ZDA4_9ACTN</name>
<dbReference type="SUPFAM" id="SSF88659">
    <property type="entry name" value="Sigma3 and sigma4 domains of RNA polymerase sigma factors"/>
    <property type="match status" value="1"/>
</dbReference>
<dbReference type="GO" id="GO:0003677">
    <property type="term" value="F:DNA binding"/>
    <property type="evidence" value="ECO:0007669"/>
    <property type="project" value="InterPro"/>
</dbReference>
<dbReference type="InterPro" id="IPR036388">
    <property type="entry name" value="WH-like_DNA-bd_sf"/>
</dbReference>
<feature type="domain" description="RNA polymerase sigma factor 70 region 4 type 2" evidence="6">
    <location>
        <begin position="106"/>
        <end position="156"/>
    </location>
</feature>
<proteinExistence type="inferred from homology"/>
<keyword evidence="3" id="KW-0731">Sigma factor</keyword>
<protein>
    <submittedName>
        <fullName evidence="7">RNA polymerase sigma factor (Sigma-70 family)</fullName>
    </submittedName>
</protein>
<keyword evidence="2" id="KW-0805">Transcription regulation</keyword>
<dbReference type="SUPFAM" id="SSF88946">
    <property type="entry name" value="Sigma2 domain of RNA polymerase sigma factors"/>
    <property type="match status" value="1"/>
</dbReference>
<evidence type="ECO:0000259" key="5">
    <source>
        <dbReference type="Pfam" id="PF04542"/>
    </source>
</evidence>
<dbReference type="Proteomes" id="UP000295447">
    <property type="component" value="Unassembled WGS sequence"/>
</dbReference>
<evidence type="ECO:0000256" key="1">
    <source>
        <dbReference type="ARBA" id="ARBA00010641"/>
    </source>
</evidence>
<dbReference type="EMBL" id="SODF01000003">
    <property type="protein sequence ID" value="TDW15499.1"/>
    <property type="molecule type" value="Genomic_DNA"/>
</dbReference>
<comment type="similarity">
    <text evidence="1">Belongs to the sigma-70 factor family. ECF subfamily.</text>
</comment>
<gene>
    <name evidence="7" type="ORF">EV650_6981</name>
</gene>
<dbReference type="GO" id="GO:0016987">
    <property type="term" value="F:sigma factor activity"/>
    <property type="evidence" value="ECO:0007669"/>
    <property type="project" value="UniProtKB-KW"/>
</dbReference>
<comment type="caution">
    <text evidence="7">The sequence shown here is derived from an EMBL/GenBank/DDBJ whole genome shotgun (WGS) entry which is preliminary data.</text>
</comment>
<organism evidence="7 8">
    <name type="scientific">Kribbella kalugense</name>
    <dbReference type="NCBI Taxonomy" id="2512221"/>
    <lineage>
        <taxon>Bacteria</taxon>
        <taxon>Bacillati</taxon>
        <taxon>Actinomycetota</taxon>
        <taxon>Actinomycetes</taxon>
        <taxon>Propionibacteriales</taxon>
        <taxon>Kribbellaceae</taxon>
        <taxon>Kribbella</taxon>
    </lineage>
</organism>
<dbReference type="InterPro" id="IPR014284">
    <property type="entry name" value="RNA_pol_sigma-70_dom"/>
</dbReference>
<dbReference type="RefSeq" id="WP_166678377.1">
    <property type="nucleotide sequence ID" value="NZ_SODF01000003.1"/>
</dbReference>
<evidence type="ECO:0000259" key="6">
    <source>
        <dbReference type="Pfam" id="PF08281"/>
    </source>
</evidence>
<keyword evidence="8" id="KW-1185">Reference proteome</keyword>
<evidence type="ECO:0000313" key="7">
    <source>
        <dbReference type="EMBL" id="TDW15499.1"/>
    </source>
</evidence>
<reference evidence="7 8" key="1">
    <citation type="submission" date="2019-03" db="EMBL/GenBank/DDBJ databases">
        <title>Genomic Encyclopedia of Type Strains, Phase III (KMG-III): the genomes of soil and plant-associated and newly described type strains.</title>
        <authorList>
            <person name="Whitman W."/>
        </authorList>
    </citation>
    <scope>NUCLEOTIDE SEQUENCE [LARGE SCALE GENOMIC DNA]</scope>
    <source>
        <strain evidence="7 8">VKM Ac-2570</strain>
    </source>
</reference>
<dbReference type="Gene3D" id="1.10.10.10">
    <property type="entry name" value="Winged helix-like DNA-binding domain superfamily/Winged helix DNA-binding domain"/>
    <property type="match status" value="1"/>
</dbReference>
<dbReference type="NCBIfam" id="TIGR02937">
    <property type="entry name" value="sigma70-ECF"/>
    <property type="match status" value="1"/>
</dbReference>
<dbReference type="GO" id="GO:0006352">
    <property type="term" value="P:DNA-templated transcription initiation"/>
    <property type="evidence" value="ECO:0007669"/>
    <property type="project" value="InterPro"/>
</dbReference>
<dbReference type="PANTHER" id="PTHR30173:SF36">
    <property type="entry name" value="ECF RNA POLYMERASE SIGMA FACTOR SIGJ"/>
    <property type="match status" value="1"/>
</dbReference>
<keyword evidence="4" id="KW-0804">Transcription</keyword>
<dbReference type="InterPro" id="IPR013324">
    <property type="entry name" value="RNA_pol_sigma_r3/r4-like"/>
</dbReference>
<dbReference type="AlphaFoldDB" id="A0A4R7ZDA4"/>
<dbReference type="Pfam" id="PF08281">
    <property type="entry name" value="Sigma70_r4_2"/>
    <property type="match status" value="1"/>
</dbReference>